<dbReference type="Proteomes" id="UP000829291">
    <property type="component" value="Chromosome 3"/>
</dbReference>
<feature type="transmembrane region" description="Helical" evidence="10">
    <location>
        <begin position="375"/>
        <end position="399"/>
    </location>
</feature>
<keyword evidence="4" id="KW-0762">Sugar transport</keyword>
<evidence type="ECO:0000256" key="8">
    <source>
        <dbReference type="ARBA" id="ARBA00023180"/>
    </source>
</evidence>
<dbReference type="PANTHER" id="PTHR48021:SF33">
    <property type="entry name" value="AT22075P-RELATED"/>
    <property type="match status" value="1"/>
</dbReference>
<dbReference type="KEGG" id="nlo:107222138"/>
<comment type="subcellular location">
    <subcellularLocation>
        <location evidence="1">Cell membrane</location>
        <topology evidence="1">Multi-pass membrane protein</topology>
    </subcellularLocation>
</comment>
<dbReference type="InterPro" id="IPR005828">
    <property type="entry name" value="MFS_sugar_transport-like"/>
</dbReference>
<accession>A0A6J0BSG3</accession>
<dbReference type="CDD" id="cd17358">
    <property type="entry name" value="MFS_GLUT6_8_Class3_like"/>
    <property type="match status" value="1"/>
</dbReference>
<dbReference type="InterPro" id="IPR003663">
    <property type="entry name" value="Sugar/inositol_transpt"/>
</dbReference>
<protein>
    <submittedName>
        <fullName evidence="13 14">Facilitated trehalose transporter Tret1</fullName>
    </submittedName>
</protein>
<dbReference type="InterPro" id="IPR036259">
    <property type="entry name" value="MFS_trans_sf"/>
</dbReference>
<dbReference type="GeneID" id="107222138"/>
<feature type="transmembrane region" description="Helical" evidence="10">
    <location>
        <begin position="107"/>
        <end position="126"/>
    </location>
</feature>
<dbReference type="RefSeq" id="XP_046591383.1">
    <property type="nucleotide sequence ID" value="XM_046735427.1"/>
</dbReference>
<feature type="transmembrane region" description="Helical" evidence="10">
    <location>
        <begin position="277"/>
        <end position="298"/>
    </location>
</feature>
<feature type="transmembrane region" description="Helical" evidence="10">
    <location>
        <begin position="132"/>
        <end position="153"/>
    </location>
</feature>
<evidence type="ECO:0000256" key="2">
    <source>
        <dbReference type="ARBA" id="ARBA00022448"/>
    </source>
</evidence>
<evidence type="ECO:0000313" key="12">
    <source>
        <dbReference type="Proteomes" id="UP000829291"/>
    </source>
</evidence>
<dbReference type="GO" id="GO:0051119">
    <property type="term" value="F:sugar transmembrane transporter activity"/>
    <property type="evidence" value="ECO:0007669"/>
    <property type="project" value="InterPro"/>
</dbReference>
<dbReference type="SUPFAM" id="SSF103473">
    <property type="entry name" value="MFS general substrate transporter"/>
    <property type="match status" value="1"/>
</dbReference>
<feature type="domain" description="Major facilitator superfamily (MFS) profile" evidence="11">
    <location>
        <begin position="35"/>
        <end position="466"/>
    </location>
</feature>
<dbReference type="PANTHER" id="PTHR48021">
    <property type="match status" value="1"/>
</dbReference>
<gene>
    <name evidence="13 14" type="primary">LOC107222138</name>
</gene>
<dbReference type="InterPro" id="IPR020846">
    <property type="entry name" value="MFS_dom"/>
</dbReference>
<sequence>MVTCREHLVETQPSDMDKEKCTPVRESGKYQQIIAAVTINLAAFAYGTMVGWTSPMTPQLQSDNPPVGVEPMSDEGASWLGGSLCVGGLLGTPLFGMMAEKFGRKTAGYLVAMPYGICWLVTIFAQDQSYLFVARFFAGIGGAGAILVVPLYVGEIASNDIRGMLGSLLVFFINIGILLTYVLGTLLSFRVFAICASVIPMVYLGAFIFMPESPTYLVRCERMSEAGRSLLWLRGGEREVVDKELAFLSSMAKESIVSQQKVGFKDLFKTRRTIKGVIIAFGLLGGQQLSGIFAIMSYSATIFKAAGSSLSPDMAAIIVGAIQVFGSNISTAMMERAGRRLLILISCAGMSVCLFTLGFFSYFQNHGYEVTAFSWIPVAALSAYVIVYSLGMGPVPFVVASEVFSPEIAGLANSVSMEFLWILAFLVLKFFPTISALVGIYGCFFIFGGFTALTFVFTWIFVPETKGRSVDSILQELDGNSKLRDRAKYITTEESSKTGSSSAPPTQV</sequence>
<feature type="transmembrane region" description="Helical" evidence="10">
    <location>
        <begin position="341"/>
        <end position="363"/>
    </location>
</feature>
<dbReference type="GO" id="GO:0005886">
    <property type="term" value="C:plasma membrane"/>
    <property type="evidence" value="ECO:0007669"/>
    <property type="project" value="UniProtKB-SubCell"/>
</dbReference>
<evidence type="ECO:0000256" key="4">
    <source>
        <dbReference type="ARBA" id="ARBA00022597"/>
    </source>
</evidence>
<feature type="transmembrane region" description="Helical" evidence="10">
    <location>
        <begin position="189"/>
        <end position="209"/>
    </location>
</feature>
<keyword evidence="3" id="KW-1003">Cell membrane</keyword>
<dbReference type="Pfam" id="PF00083">
    <property type="entry name" value="Sugar_tr"/>
    <property type="match status" value="1"/>
</dbReference>
<keyword evidence="12" id="KW-1185">Reference proteome</keyword>
<evidence type="ECO:0000256" key="6">
    <source>
        <dbReference type="ARBA" id="ARBA00022989"/>
    </source>
</evidence>
<reference evidence="13 14" key="1">
    <citation type="submission" date="2025-05" db="UniProtKB">
        <authorList>
            <consortium name="RefSeq"/>
        </authorList>
    </citation>
    <scope>IDENTIFICATION</scope>
    <source>
        <tissue evidence="13 14">Thorax and Abdomen</tissue>
    </source>
</reference>
<evidence type="ECO:0000256" key="5">
    <source>
        <dbReference type="ARBA" id="ARBA00022692"/>
    </source>
</evidence>
<feature type="transmembrane region" description="Helical" evidence="10">
    <location>
        <begin position="76"/>
        <end position="95"/>
    </location>
</feature>
<dbReference type="Gene3D" id="1.20.1250.20">
    <property type="entry name" value="MFS general substrate transporter like domains"/>
    <property type="match status" value="1"/>
</dbReference>
<evidence type="ECO:0000313" key="13">
    <source>
        <dbReference type="RefSeq" id="XP_046591383.1"/>
    </source>
</evidence>
<feature type="transmembrane region" description="Helical" evidence="10">
    <location>
        <begin position="165"/>
        <end position="183"/>
    </location>
</feature>
<feature type="transmembrane region" description="Helical" evidence="10">
    <location>
        <begin position="33"/>
        <end position="56"/>
    </location>
</feature>
<evidence type="ECO:0000313" key="14">
    <source>
        <dbReference type="RefSeq" id="XP_046591384.1"/>
    </source>
</evidence>
<keyword evidence="5 10" id="KW-0812">Transmembrane</keyword>
<evidence type="ECO:0000259" key="11">
    <source>
        <dbReference type="PROSITE" id="PS50850"/>
    </source>
</evidence>
<organism evidence="12 13">
    <name type="scientific">Neodiprion lecontei</name>
    <name type="common">Redheaded pine sawfly</name>
    <dbReference type="NCBI Taxonomy" id="441921"/>
    <lineage>
        <taxon>Eukaryota</taxon>
        <taxon>Metazoa</taxon>
        <taxon>Ecdysozoa</taxon>
        <taxon>Arthropoda</taxon>
        <taxon>Hexapoda</taxon>
        <taxon>Insecta</taxon>
        <taxon>Pterygota</taxon>
        <taxon>Neoptera</taxon>
        <taxon>Endopterygota</taxon>
        <taxon>Hymenoptera</taxon>
        <taxon>Tenthredinoidea</taxon>
        <taxon>Diprionidae</taxon>
        <taxon>Diprioninae</taxon>
        <taxon>Neodiprion</taxon>
    </lineage>
</organism>
<feature type="region of interest" description="Disordered" evidence="9">
    <location>
        <begin position="1"/>
        <end position="20"/>
    </location>
</feature>
<feature type="transmembrane region" description="Helical" evidence="10">
    <location>
        <begin position="438"/>
        <end position="462"/>
    </location>
</feature>
<dbReference type="PRINTS" id="PR00171">
    <property type="entry name" value="SUGRTRNSPORT"/>
</dbReference>
<dbReference type="PROSITE" id="PS50850">
    <property type="entry name" value="MFS"/>
    <property type="match status" value="1"/>
</dbReference>
<dbReference type="AlphaFoldDB" id="A0A6J0BSG3"/>
<dbReference type="InterPro" id="IPR050549">
    <property type="entry name" value="MFS_Trehalose_Transporter"/>
</dbReference>
<evidence type="ECO:0000256" key="9">
    <source>
        <dbReference type="SAM" id="MobiDB-lite"/>
    </source>
</evidence>
<dbReference type="RefSeq" id="XP_046591384.1">
    <property type="nucleotide sequence ID" value="XM_046735428.1"/>
</dbReference>
<proteinExistence type="predicted"/>
<evidence type="ECO:0000256" key="3">
    <source>
        <dbReference type="ARBA" id="ARBA00022475"/>
    </source>
</evidence>
<keyword evidence="7 10" id="KW-0472">Membrane</keyword>
<evidence type="ECO:0000256" key="1">
    <source>
        <dbReference type="ARBA" id="ARBA00004651"/>
    </source>
</evidence>
<keyword evidence="6 10" id="KW-1133">Transmembrane helix</keyword>
<dbReference type="InterPro" id="IPR044775">
    <property type="entry name" value="MFS_ERD6/Tret1-like"/>
</dbReference>
<feature type="transmembrane region" description="Helical" evidence="10">
    <location>
        <begin position="310"/>
        <end position="329"/>
    </location>
</feature>
<name>A0A6J0BSG3_NEOLC</name>
<evidence type="ECO:0000256" key="10">
    <source>
        <dbReference type="SAM" id="Phobius"/>
    </source>
</evidence>
<evidence type="ECO:0000256" key="7">
    <source>
        <dbReference type="ARBA" id="ARBA00023136"/>
    </source>
</evidence>
<keyword evidence="2" id="KW-0813">Transport</keyword>
<feature type="transmembrane region" description="Helical" evidence="10">
    <location>
        <begin position="411"/>
        <end position="432"/>
    </location>
</feature>
<keyword evidence="8" id="KW-0325">Glycoprotein</keyword>
<dbReference type="FunFam" id="1.20.1250.20:FF:000218">
    <property type="entry name" value="facilitated trehalose transporter Tret1"/>
    <property type="match status" value="1"/>
</dbReference>